<dbReference type="AlphaFoldDB" id="A0A2R4MIE8"/>
<dbReference type="Proteomes" id="UP000258927">
    <property type="component" value="Chromosome"/>
</dbReference>
<evidence type="ECO:0000256" key="1">
    <source>
        <dbReference type="SAM" id="Phobius"/>
    </source>
</evidence>
<proteinExistence type="predicted"/>
<keyword evidence="1" id="KW-0472">Membrane</keyword>
<accession>A0A2R4MIE8</accession>
<keyword evidence="3" id="KW-1185">Reference proteome</keyword>
<sequence length="111" mass="12499">MRLTLRLIGTFFLAITLLLVVMDGARIFASSSFVFTPLGETWFKIDQALGTLTLNTLQALIQRYVHPVIWDPFIVTILGAPGWLVFGILGSLFLFLGRTRSHKRFMNVEGL</sequence>
<dbReference type="EMBL" id="CP021330">
    <property type="protein sequence ID" value="AVX05811.1"/>
    <property type="molecule type" value="Genomic_DNA"/>
</dbReference>
<dbReference type="STRING" id="1122213.GCA_000423365_01068"/>
<name>A0A2R4MIE8_9HYPH</name>
<reference evidence="2 3" key="1">
    <citation type="submission" date="2017-05" db="EMBL/GenBank/DDBJ databases">
        <title>Genome Analysis of Maritalea myrionectae HL2708#5.</title>
        <authorList>
            <consortium name="Cotde Inc.-PKNU"/>
            <person name="Jang D."/>
            <person name="Oh H.-M."/>
        </authorList>
    </citation>
    <scope>NUCLEOTIDE SEQUENCE [LARGE SCALE GENOMIC DNA]</scope>
    <source>
        <strain evidence="2 3">HL2708#5</strain>
    </source>
</reference>
<evidence type="ECO:0000313" key="3">
    <source>
        <dbReference type="Proteomes" id="UP000258927"/>
    </source>
</evidence>
<gene>
    <name evidence="2" type="ORF">MXMO3_03306</name>
</gene>
<dbReference type="RefSeq" id="WP_156905483.1">
    <property type="nucleotide sequence ID" value="NZ_CP021330.1"/>
</dbReference>
<evidence type="ECO:0000313" key="2">
    <source>
        <dbReference type="EMBL" id="AVX05811.1"/>
    </source>
</evidence>
<keyword evidence="1" id="KW-0812">Transmembrane</keyword>
<dbReference type="KEGG" id="mmyr:MXMO3_03306"/>
<keyword evidence="1" id="KW-1133">Transmembrane helix</keyword>
<feature type="transmembrane region" description="Helical" evidence="1">
    <location>
        <begin position="73"/>
        <end position="96"/>
    </location>
</feature>
<protein>
    <submittedName>
        <fullName evidence="2">Uncharacterized protein</fullName>
    </submittedName>
</protein>
<organism evidence="2 3">
    <name type="scientific">Maritalea myrionectae</name>
    <dbReference type="NCBI Taxonomy" id="454601"/>
    <lineage>
        <taxon>Bacteria</taxon>
        <taxon>Pseudomonadati</taxon>
        <taxon>Pseudomonadota</taxon>
        <taxon>Alphaproteobacteria</taxon>
        <taxon>Hyphomicrobiales</taxon>
        <taxon>Devosiaceae</taxon>
        <taxon>Maritalea</taxon>
    </lineage>
</organism>